<proteinExistence type="predicted"/>
<dbReference type="OrthoDB" id="4381973at2"/>
<comment type="caution">
    <text evidence="1">The sequence shown here is derived from an EMBL/GenBank/DDBJ whole genome shotgun (WGS) entry which is preliminary data.</text>
</comment>
<accession>A0A2V1K623</accession>
<dbReference type="RefSeq" id="WP_109093866.1">
    <property type="nucleotide sequence ID" value="NZ_QETB01000004.1"/>
</dbReference>
<evidence type="ECO:0000313" key="1">
    <source>
        <dbReference type="EMBL" id="PWF26039.1"/>
    </source>
</evidence>
<dbReference type="Proteomes" id="UP000245283">
    <property type="component" value="Unassembled WGS sequence"/>
</dbReference>
<sequence length="106" mass="11650">MVTGEDIAAFMGRSDDAETIALADQSLPIITAMARAYTRGQGFQDGEPNEELAAVITTATARLVANPTQLQYKQSTGPFSESFQTSFKGWILAETFILNRYRKRAL</sequence>
<evidence type="ECO:0008006" key="3">
    <source>
        <dbReference type="Google" id="ProtNLM"/>
    </source>
</evidence>
<reference evidence="2" key="1">
    <citation type="submission" date="2018-05" db="EMBL/GenBank/DDBJ databases">
        <authorList>
            <person name="Li Y."/>
        </authorList>
    </citation>
    <scope>NUCLEOTIDE SEQUENCE [LARGE SCALE GENOMIC DNA]</scope>
    <source>
        <strain evidence="2">sk1b4</strain>
    </source>
</reference>
<dbReference type="EMBL" id="QETB01000004">
    <property type="protein sequence ID" value="PWF26039.1"/>
    <property type="molecule type" value="Genomic_DNA"/>
</dbReference>
<gene>
    <name evidence="1" type="ORF">DD236_08065</name>
</gene>
<organism evidence="1 2">
    <name type="scientific">Ancrocorticia populi</name>
    <dbReference type="NCBI Taxonomy" id="2175228"/>
    <lineage>
        <taxon>Bacteria</taxon>
        <taxon>Bacillati</taxon>
        <taxon>Actinomycetota</taxon>
        <taxon>Actinomycetes</taxon>
        <taxon>Actinomycetales</taxon>
        <taxon>Actinomycetaceae</taxon>
        <taxon>Ancrocorticia</taxon>
    </lineage>
</organism>
<protein>
    <recommendedName>
        <fullName evidence="3">Phage gp6-like head-tail connector protein</fullName>
    </recommendedName>
</protein>
<dbReference type="AlphaFoldDB" id="A0A2V1K623"/>
<keyword evidence="2" id="KW-1185">Reference proteome</keyword>
<name>A0A2V1K623_9ACTO</name>
<evidence type="ECO:0000313" key="2">
    <source>
        <dbReference type="Proteomes" id="UP000245283"/>
    </source>
</evidence>